<protein>
    <submittedName>
        <fullName evidence="1">Uncharacterized protein</fullName>
    </submittedName>
</protein>
<proteinExistence type="predicted"/>
<feature type="non-terminal residue" evidence="1">
    <location>
        <position position="1"/>
    </location>
</feature>
<sequence length="79" mass="8669">VTGKIKQTGHFFARGLIYSQLDMQFNGNVWILGAVATEGDSHITIRLFNGSGVLLYSSKAIQRAIAQSYGYSVISRSEE</sequence>
<dbReference type="EMBL" id="BARW01041739">
    <property type="protein sequence ID" value="GAJ17732.1"/>
    <property type="molecule type" value="Genomic_DNA"/>
</dbReference>
<comment type="caution">
    <text evidence="1">The sequence shown here is derived from an EMBL/GenBank/DDBJ whole genome shotgun (WGS) entry which is preliminary data.</text>
</comment>
<evidence type="ECO:0000313" key="1">
    <source>
        <dbReference type="EMBL" id="GAJ17732.1"/>
    </source>
</evidence>
<gene>
    <name evidence="1" type="ORF">S12H4_62308</name>
</gene>
<accession>X1VH80</accession>
<name>X1VH80_9ZZZZ</name>
<reference evidence="1" key="1">
    <citation type="journal article" date="2014" name="Front. Microbiol.">
        <title>High frequency of phylogenetically diverse reductive dehalogenase-homologous genes in deep subseafloor sedimentary metagenomes.</title>
        <authorList>
            <person name="Kawai M."/>
            <person name="Futagami T."/>
            <person name="Toyoda A."/>
            <person name="Takaki Y."/>
            <person name="Nishi S."/>
            <person name="Hori S."/>
            <person name="Arai W."/>
            <person name="Tsubouchi T."/>
            <person name="Morono Y."/>
            <person name="Uchiyama I."/>
            <person name="Ito T."/>
            <person name="Fujiyama A."/>
            <person name="Inagaki F."/>
            <person name="Takami H."/>
        </authorList>
    </citation>
    <scope>NUCLEOTIDE SEQUENCE</scope>
    <source>
        <strain evidence="1">Expedition CK06-06</strain>
    </source>
</reference>
<dbReference type="AlphaFoldDB" id="X1VH80"/>
<organism evidence="1">
    <name type="scientific">marine sediment metagenome</name>
    <dbReference type="NCBI Taxonomy" id="412755"/>
    <lineage>
        <taxon>unclassified sequences</taxon>
        <taxon>metagenomes</taxon>
        <taxon>ecological metagenomes</taxon>
    </lineage>
</organism>